<protein>
    <submittedName>
        <fullName evidence="2">Uncharacterized protein</fullName>
    </submittedName>
</protein>
<organism evidence="2 3">
    <name type="scientific">Callosobruchus maculatus</name>
    <name type="common">Southern cowpea weevil</name>
    <name type="synonym">Pulse bruchid</name>
    <dbReference type="NCBI Taxonomy" id="64391"/>
    <lineage>
        <taxon>Eukaryota</taxon>
        <taxon>Metazoa</taxon>
        <taxon>Ecdysozoa</taxon>
        <taxon>Arthropoda</taxon>
        <taxon>Hexapoda</taxon>
        <taxon>Insecta</taxon>
        <taxon>Pterygota</taxon>
        <taxon>Neoptera</taxon>
        <taxon>Endopterygota</taxon>
        <taxon>Coleoptera</taxon>
        <taxon>Polyphaga</taxon>
        <taxon>Cucujiformia</taxon>
        <taxon>Chrysomeloidea</taxon>
        <taxon>Chrysomelidae</taxon>
        <taxon>Bruchinae</taxon>
        <taxon>Bruchini</taxon>
        <taxon>Callosobruchus</taxon>
    </lineage>
</organism>
<proteinExistence type="predicted"/>
<dbReference type="Proteomes" id="UP000410492">
    <property type="component" value="Unassembled WGS sequence"/>
</dbReference>
<dbReference type="AlphaFoldDB" id="A0A653CYD8"/>
<evidence type="ECO:0000313" key="3">
    <source>
        <dbReference type="Proteomes" id="UP000410492"/>
    </source>
</evidence>
<dbReference type="OrthoDB" id="10524772at2759"/>
<evidence type="ECO:0000313" key="2">
    <source>
        <dbReference type="EMBL" id="VEN52317.1"/>
    </source>
</evidence>
<dbReference type="EMBL" id="CAACVG010009172">
    <property type="protein sequence ID" value="VEN52317.1"/>
    <property type="molecule type" value="Genomic_DNA"/>
</dbReference>
<gene>
    <name evidence="2" type="ORF">CALMAC_LOCUS12500</name>
</gene>
<reference evidence="2 3" key="1">
    <citation type="submission" date="2019-01" db="EMBL/GenBank/DDBJ databases">
        <authorList>
            <person name="Sayadi A."/>
        </authorList>
    </citation>
    <scope>NUCLEOTIDE SEQUENCE [LARGE SCALE GENOMIC DNA]</scope>
</reference>
<name>A0A653CYD8_CALMS</name>
<evidence type="ECO:0000256" key="1">
    <source>
        <dbReference type="SAM" id="MobiDB-lite"/>
    </source>
</evidence>
<sequence length="124" mass="13694">MLIIIYQKIKKIAAGGAWRRVASRRVRPFGELPKFAGRPERLPGVRAQLRRHRRRDATLAATPGVPSVVAGTRSTSATRSKRAARRSDARHAPTCRLLLHVTCQRGKVTAGGSSRWGDINGYEL</sequence>
<feature type="region of interest" description="Disordered" evidence="1">
    <location>
        <begin position="51"/>
        <end position="90"/>
    </location>
</feature>
<accession>A0A653CYD8</accession>
<keyword evidence="3" id="KW-1185">Reference proteome</keyword>